<geneLocation type="mitochondrion" evidence="2"/>
<proteinExistence type="predicted"/>
<reference evidence="2" key="1">
    <citation type="journal article" date="2013" name="Front. Plant Sci.">
        <title>Mitochondrial Genome Sequence of the Legume Vicia faba.</title>
        <authorList>
            <person name="Negruk V."/>
        </authorList>
    </citation>
    <scope>NUCLEOTIDE SEQUENCE</scope>
</reference>
<dbReference type="EMBL" id="KC189947">
    <property type="protein sequence ID" value="AGC78851.1"/>
    <property type="molecule type" value="Genomic_DNA"/>
</dbReference>
<feature type="compositionally biased region" description="Basic and acidic residues" evidence="1">
    <location>
        <begin position="39"/>
        <end position="50"/>
    </location>
</feature>
<dbReference type="AlphaFoldDB" id="R4IU64"/>
<feature type="region of interest" description="Disordered" evidence="1">
    <location>
        <begin position="22"/>
        <end position="70"/>
    </location>
</feature>
<keyword evidence="2" id="KW-0496">Mitochondrion</keyword>
<evidence type="ECO:0000313" key="2">
    <source>
        <dbReference type="EMBL" id="AGC78851.1"/>
    </source>
</evidence>
<protein>
    <submittedName>
        <fullName evidence="2">Uncharacterized protein</fullName>
    </submittedName>
</protein>
<sequence>MWKRGGALSINSLSRLSSACSCSSIRDGAGSPHTYMKRRREERGFPEIKVSRRSKKATSGSNRSFGHSVDSASPCLLSCWQKQGFRPYLLLDLNQ</sequence>
<accession>R4IU64</accession>
<evidence type="ECO:0000256" key="1">
    <source>
        <dbReference type="SAM" id="MobiDB-lite"/>
    </source>
</evidence>
<name>R4IU64_VICFA</name>
<organism evidence="2">
    <name type="scientific">Vicia faba</name>
    <name type="common">Broad bean</name>
    <name type="synonym">Faba vulgaris</name>
    <dbReference type="NCBI Taxonomy" id="3906"/>
    <lineage>
        <taxon>Eukaryota</taxon>
        <taxon>Viridiplantae</taxon>
        <taxon>Streptophyta</taxon>
        <taxon>Embryophyta</taxon>
        <taxon>Tracheophyta</taxon>
        <taxon>Spermatophyta</taxon>
        <taxon>Magnoliopsida</taxon>
        <taxon>eudicotyledons</taxon>
        <taxon>Gunneridae</taxon>
        <taxon>Pentapetalae</taxon>
        <taxon>rosids</taxon>
        <taxon>fabids</taxon>
        <taxon>Fabales</taxon>
        <taxon>Fabaceae</taxon>
        <taxon>Papilionoideae</taxon>
        <taxon>50 kb inversion clade</taxon>
        <taxon>NPAAA clade</taxon>
        <taxon>Hologalegina</taxon>
        <taxon>IRL clade</taxon>
        <taxon>Fabeae</taxon>
        <taxon>Vicia</taxon>
    </lineage>
</organism>